<reference evidence="1 2" key="1">
    <citation type="submission" date="2015-07" db="EMBL/GenBank/DDBJ databases">
        <title>Emmonsia species relationships and genome sequence.</title>
        <authorList>
            <consortium name="The Broad Institute Genomics Platform"/>
            <person name="Cuomo C.A."/>
            <person name="Munoz J.F."/>
            <person name="Imamovic A."/>
            <person name="Priest M.E."/>
            <person name="Young S."/>
            <person name="Clay O.K."/>
            <person name="McEwen J.G."/>
        </authorList>
    </citation>
    <scope>NUCLEOTIDE SEQUENCE [LARGE SCALE GENOMIC DNA]</scope>
    <source>
        <strain evidence="1 2">UAMH 9510</strain>
    </source>
</reference>
<sequence>MAFAPEFTAARHDPLWNDFMTNCVGSLIGGPDNDIFPYVIIRHGKTAEGPGLERCRTPVDPNIDNLSDAALYLLAFEGHDVRQMMDICAKLYGNGDGEKANKILCSFSRSMFCLRMCHILDGLYGDNKSDSYGPRIHDLISKLREEGKIDENIVRIRRLVYELSPERLPTL</sequence>
<dbReference type="AlphaFoldDB" id="A0A1J9P611"/>
<evidence type="ECO:0000313" key="2">
    <source>
        <dbReference type="Proteomes" id="UP000182235"/>
    </source>
</evidence>
<dbReference type="OrthoDB" id="4182162at2759"/>
<organism evidence="1 2">
    <name type="scientific">Emergomyces pasteurianus Ep9510</name>
    <dbReference type="NCBI Taxonomy" id="1447872"/>
    <lineage>
        <taxon>Eukaryota</taxon>
        <taxon>Fungi</taxon>
        <taxon>Dikarya</taxon>
        <taxon>Ascomycota</taxon>
        <taxon>Pezizomycotina</taxon>
        <taxon>Eurotiomycetes</taxon>
        <taxon>Eurotiomycetidae</taxon>
        <taxon>Onygenales</taxon>
        <taxon>Ajellomycetaceae</taxon>
        <taxon>Emergomyces</taxon>
    </lineage>
</organism>
<accession>A0A1J9P611</accession>
<protein>
    <submittedName>
        <fullName evidence="1">Uncharacterized protein</fullName>
    </submittedName>
</protein>
<proteinExistence type="predicted"/>
<dbReference type="Proteomes" id="UP000182235">
    <property type="component" value="Unassembled WGS sequence"/>
</dbReference>
<gene>
    <name evidence="1" type="ORF">AJ78_07461</name>
</gene>
<keyword evidence="2" id="KW-1185">Reference proteome</keyword>
<evidence type="ECO:0000313" key="1">
    <source>
        <dbReference type="EMBL" id="OJD11848.1"/>
    </source>
</evidence>
<dbReference type="EMBL" id="LGRN01000482">
    <property type="protein sequence ID" value="OJD11848.1"/>
    <property type="molecule type" value="Genomic_DNA"/>
</dbReference>
<comment type="caution">
    <text evidence="1">The sequence shown here is derived from an EMBL/GenBank/DDBJ whole genome shotgun (WGS) entry which is preliminary data.</text>
</comment>
<name>A0A1J9P611_9EURO</name>
<dbReference type="VEuPathDB" id="FungiDB:AJ78_07461"/>